<dbReference type="Proteomes" id="UP000654108">
    <property type="component" value="Unassembled WGS sequence"/>
</dbReference>
<keyword evidence="1" id="KW-1133">Transmembrane helix</keyword>
<keyword evidence="3" id="KW-1185">Reference proteome</keyword>
<dbReference type="InterPro" id="IPR007313">
    <property type="entry name" value="FxsA"/>
</dbReference>
<dbReference type="GO" id="GO:0016020">
    <property type="term" value="C:membrane"/>
    <property type="evidence" value="ECO:0007669"/>
    <property type="project" value="InterPro"/>
</dbReference>
<proteinExistence type="predicted"/>
<gene>
    <name evidence="2" type="ORF">IC608_13460</name>
</gene>
<keyword evidence="1" id="KW-0472">Membrane</keyword>
<dbReference type="PANTHER" id="PTHR35335">
    <property type="entry name" value="UPF0716 PROTEIN FXSA"/>
    <property type="match status" value="1"/>
</dbReference>
<dbReference type="NCBIfam" id="NF008528">
    <property type="entry name" value="PRK11463.1-2"/>
    <property type="match status" value="1"/>
</dbReference>
<keyword evidence="1" id="KW-0812">Transmembrane</keyword>
<dbReference type="EMBL" id="JACYFU010000003">
    <property type="protein sequence ID" value="MBD8066478.1"/>
    <property type="molecule type" value="Genomic_DNA"/>
</dbReference>
<evidence type="ECO:0000256" key="1">
    <source>
        <dbReference type="SAM" id="Phobius"/>
    </source>
</evidence>
<dbReference type="Pfam" id="PF04186">
    <property type="entry name" value="FxsA"/>
    <property type="match status" value="1"/>
</dbReference>
<evidence type="ECO:0000313" key="2">
    <source>
        <dbReference type="EMBL" id="MBD8066478.1"/>
    </source>
</evidence>
<comment type="caution">
    <text evidence="2">The sequence shown here is derived from an EMBL/GenBank/DDBJ whole genome shotgun (WGS) entry which is preliminary data.</text>
</comment>
<protein>
    <submittedName>
        <fullName evidence="2">FxsA family protein</fullName>
    </submittedName>
</protein>
<name>A0A927FX85_9HYPH</name>
<organism evidence="2 3">
    <name type="scientific">Devosia oryzisoli</name>
    <dbReference type="NCBI Taxonomy" id="2774138"/>
    <lineage>
        <taxon>Bacteria</taxon>
        <taxon>Pseudomonadati</taxon>
        <taxon>Pseudomonadota</taxon>
        <taxon>Alphaproteobacteria</taxon>
        <taxon>Hyphomicrobiales</taxon>
        <taxon>Devosiaceae</taxon>
        <taxon>Devosia</taxon>
    </lineage>
</organism>
<feature type="transmembrane region" description="Helical" evidence="1">
    <location>
        <begin position="77"/>
        <end position="101"/>
    </location>
</feature>
<sequence>MARLIALCFLLLPLLEIAVFILVGRSIGLFPTLALVILAAVGGALLLRQQGLGVVARMRSSMNAGALPGREMFDAMLIGFAALLLVLPGFLSDIAALALLLPPVRHWIFGALARRVRVVDTTTTTYRRGFDPEDPRLGQPEIIELDDENWRGDRR</sequence>
<dbReference type="AlphaFoldDB" id="A0A927FX85"/>
<accession>A0A927FX85</accession>
<dbReference type="PANTHER" id="PTHR35335:SF1">
    <property type="entry name" value="UPF0716 PROTEIN FXSA"/>
    <property type="match status" value="1"/>
</dbReference>
<reference evidence="2" key="1">
    <citation type="submission" date="2020-09" db="EMBL/GenBank/DDBJ databases">
        <title>Genome seq and assembly of Devosia sp.</title>
        <authorList>
            <person name="Chhetri G."/>
        </authorList>
    </citation>
    <scope>NUCLEOTIDE SEQUENCE</scope>
    <source>
        <strain evidence="2">PTR5</strain>
    </source>
</reference>
<dbReference type="RefSeq" id="WP_191776458.1">
    <property type="nucleotide sequence ID" value="NZ_JACYFU010000003.1"/>
</dbReference>
<evidence type="ECO:0000313" key="3">
    <source>
        <dbReference type="Proteomes" id="UP000654108"/>
    </source>
</evidence>
<feature type="transmembrane region" description="Helical" evidence="1">
    <location>
        <begin position="27"/>
        <end position="47"/>
    </location>
</feature>